<dbReference type="RefSeq" id="WP_184192774.1">
    <property type="nucleotide sequence ID" value="NZ_JACHGW010000001.1"/>
</dbReference>
<sequence length="172" mass="19281">MKVAKKIDQEAAIALFLERAREWKAQALTGRQVVPELVAFYADFWIAGTDRVEEGDRLLFQWGNSRQLLLDEPTDLRGRGGALTQDQYTTEELPYLNFTRQIVPAESDDVALQLSLTLSYELPPLPVRGRHLWIPGLEEIDLLVGDYLLVPEIADLLERVPSSTVALVHGAG</sequence>
<dbReference type="Proteomes" id="UP000520814">
    <property type="component" value="Unassembled WGS sequence"/>
</dbReference>
<gene>
    <name evidence="1" type="ORF">HNQ39_000919</name>
</gene>
<name>A0A7W9W630_ARMRO</name>
<keyword evidence="2" id="KW-1185">Reference proteome</keyword>
<reference evidence="1 2" key="1">
    <citation type="submission" date="2020-08" db="EMBL/GenBank/DDBJ databases">
        <title>Genomic Encyclopedia of Type Strains, Phase IV (KMG-IV): sequencing the most valuable type-strain genomes for metagenomic binning, comparative biology and taxonomic classification.</title>
        <authorList>
            <person name="Goeker M."/>
        </authorList>
    </citation>
    <scope>NUCLEOTIDE SEQUENCE [LARGE SCALE GENOMIC DNA]</scope>
    <source>
        <strain evidence="1 2">DSM 23562</strain>
    </source>
</reference>
<comment type="caution">
    <text evidence="1">The sequence shown here is derived from an EMBL/GenBank/DDBJ whole genome shotgun (WGS) entry which is preliminary data.</text>
</comment>
<accession>A0A7W9W630</accession>
<dbReference type="AlphaFoldDB" id="A0A7W9W630"/>
<proteinExistence type="predicted"/>
<evidence type="ECO:0000313" key="1">
    <source>
        <dbReference type="EMBL" id="MBB6049157.1"/>
    </source>
</evidence>
<organism evidence="1 2">
    <name type="scientific">Armatimonas rosea</name>
    <dbReference type="NCBI Taxonomy" id="685828"/>
    <lineage>
        <taxon>Bacteria</taxon>
        <taxon>Bacillati</taxon>
        <taxon>Armatimonadota</taxon>
        <taxon>Armatimonadia</taxon>
        <taxon>Armatimonadales</taxon>
        <taxon>Armatimonadaceae</taxon>
        <taxon>Armatimonas</taxon>
    </lineage>
</organism>
<dbReference type="EMBL" id="JACHGW010000001">
    <property type="protein sequence ID" value="MBB6049157.1"/>
    <property type="molecule type" value="Genomic_DNA"/>
</dbReference>
<evidence type="ECO:0000313" key="2">
    <source>
        <dbReference type="Proteomes" id="UP000520814"/>
    </source>
</evidence>
<protein>
    <submittedName>
        <fullName evidence="1">Uncharacterized protein</fullName>
    </submittedName>
</protein>